<evidence type="ECO:0000313" key="3">
    <source>
        <dbReference type="EMBL" id="KAK5084652.1"/>
    </source>
</evidence>
<name>A0AAN7SZ24_9EURO</name>
<dbReference type="GO" id="GO:0047661">
    <property type="term" value="F:amino-acid racemase activity"/>
    <property type="evidence" value="ECO:0007669"/>
    <property type="project" value="InterPro"/>
</dbReference>
<keyword evidence="4" id="KW-1185">Reference proteome</keyword>
<proteinExistence type="inferred from homology"/>
<dbReference type="Pfam" id="PF01177">
    <property type="entry name" value="Asp_Glu_race"/>
    <property type="match status" value="1"/>
</dbReference>
<sequence>MADRRPWTPTEKPGDASYNAPVVYHGDHQMHGEESDASSDEETGLIQVVSPAGKEVVTKDETREPQSLRFRASHAYLKEEAAVPAPEATIYKPYRLSLTSDTSKDDTLHTLRPRGNSQVLNPAPDERSPAGNPYRLSKILGTPSDPALQKQLQQQNRELPNSGRPEQSQSNNPYRLSQGPRSESTEDLIIQPQKTTQASDAGNVASAPLAVIHRLSEGLLSQRSDSTATIKPRHVPQVPTIKAGDDLPSITGISAKEIKILLVNPNSTKSVTERCLESIVETLPRHVTVYGFTPSRPAPTAIESHTDAVMSTAACTKAILPIAAKYDAILVASFGHHSLVTALREHLMQPVIGIMEASLYASRMCGSKFGILTTGMGSMYTYDAAVKLNYGLGAFSVGTESTRLSEYQLENRPEEEVEERLLLAAKRLQARGADCICLGCAGVTDYKKVCQDAVGMHDRVAMVVDGVSMGVHFLIGLVRENLGTAKGGAYNTNSGHKALKPRG</sequence>
<dbReference type="Gene3D" id="3.40.50.12500">
    <property type="match status" value="1"/>
</dbReference>
<accession>A0AAN7SZ24</accession>
<dbReference type="InterPro" id="IPR015942">
    <property type="entry name" value="Asp/Glu/hydantoin_racemase"/>
</dbReference>
<evidence type="ECO:0000256" key="1">
    <source>
        <dbReference type="ARBA" id="ARBA00038414"/>
    </source>
</evidence>
<dbReference type="AlphaFoldDB" id="A0AAN7SZ24"/>
<gene>
    <name evidence="3" type="ORF">LTR05_005730</name>
</gene>
<feature type="compositionally biased region" description="Basic and acidic residues" evidence="2">
    <location>
        <begin position="25"/>
        <end position="34"/>
    </location>
</feature>
<organism evidence="3 4">
    <name type="scientific">Lithohypha guttulata</name>
    <dbReference type="NCBI Taxonomy" id="1690604"/>
    <lineage>
        <taxon>Eukaryota</taxon>
        <taxon>Fungi</taxon>
        <taxon>Dikarya</taxon>
        <taxon>Ascomycota</taxon>
        <taxon>Pezizomycotina</taxon>
        <taxon>Eurotiomycetes</taxon>
        <taxon>Chaetothyriomycetidae</taxon>
        <taxon>Chaetothyriales</taxon>
        <taxon>Trichomeriaceae</taxon>
        <taxon>Lithohypha</taxon>
    </lineage>
</organism>
<comment type="similarity">
    <text evidence="1">Belongs to the HyuE racemase family.</text>
</comment>
<dbReference type="PANTHER" id="PTHR28047">
    <property type="entry name" value="PROTEIN DCG1"/>
    <property type="match status" value="1"/>
</dbReference>
<feature type="region of interest" description="Disordered" evidence="2">
    <location>
        <begin position="100"/>
        <end position="185"/>
    </location>
</feature>
<protein>
    <recommendedName>
        <fullName evidence="5">Hydantoin racemase</fullName>
    </recommendedName>
</protein>
<feature type="region of interest" description="Disordered" evidence="2">
    <location>
        <begin position="1"/>
        <end position="42"/>
    </location>
</feature>
<evidence type="ECO:0000256" key="2">
    <source>
        <dbReference type="SAM" id="MobiDB-lite"/>
    </source>
</evidence>
<evidence type="ECO:0000313" key="4">
    <source>
        <dbReference type="Proteomes" id="UP001309876"/>
    </source>
</evidence>
<evidence type="ECO:0008006" key="5">
    <source>
        <dbReference type="Google" id="ProtNLM"/>
    </source>
</evidence>
<comment type="caution">
    <text evidence="3">The sequence shown here is derived from an EMBL/GenBank/DDBJ whole genome shotgun (WGS) entry which is preliminary data.</text>
</comment>
<feature type="compositionally biased region" description="Polar residues" evidence="2">
    <location>
        <begin position="150"/>
        <end position="182"/>
    </location>
</feature>
<reference evidence="3 4" key="1">
    <citation type="submission" date="2023-08" db="EMBL/GenBank/DDBJ databases">
        <title>Black Yeasts Isolated from many extreme environments.</title>
        <authorList>
            <person name="Coleine C."/>
            <person name="Stajich J.E."/>
            <person name="Selbmann L."/>
        </authorList>
    </citation>
    <scope>NUCLEOTIDE SEQUENCE [LARGE SCALE GENOMIC DNA]</scope>
    <source>
        <strain evidence="3 4">CCFEE 5910</strain>
    </source>
</reference>
<dbReference type="Proteomes" id="UP001309876">
    <property type="component" value="Unassembled WGS sequence"/>
</dbReference>
<dbReference type="InterPro" id="IPR052186">
    <property type="entry name" value="Hydantoin_racemase-like"/>
</dbReference>
<dbReference type="InterPro" id="IPR053714">
    <property type="entry name" value="Iso_Racemase_Enz_sf"/>
</dbReference>
<dbReference type="EMBL" id="JAVRRJ010000005">
    <property type="protein sequence ID" value="KAK5084652.1"/>
    <property type="molecule type" value="Genomic_DNA"/>
</dbReference>
<dbReference type="PANTHER" id="PTHR28047:SF6">
    <property type="entry name" value="CN HYDROLASE DOMAIN-CONTAINING PROTEIN"/>
    <property type="match status" value="1"/>
</dbReference>